<dbReference type="STRING" id="1035309.A0A2C5X798"/>
<proteinExistence type="predicted"/>
<feature type="region of interest" description="Disordered" evidence="1">
    <location>
        <begin position="326"/>
        <end position="381"/>
    </location>
</feature>
<feature type="compositionally biased region" description="Low complexity" evidence="1">
    <location>
        <begin position="277"/>
        <end position="287"/>
    </location>
</feature>
<evidence type="ECO:0000313" key="5">
    <source>
        <dbReference type="Proteomes" id="UP000222788"/>
    </source>
</evidence>
<evidence type="ECO:0000256" key="1">
    <source>
        <dbReference type="SAM" id="MobiDB-lite"/>
    </source>
</evidence>
<dbReference type="EMBL" id="APWK03000043">
    <property type="protein sequence ID" value="PHH53484.1"/>
    <property type="molecule type" value="Genomic_DNA"/>
</dbReference>
<name>A0A2C5X798_9PEZI</name>
<evidence type="ECO:0000256" key="2">
    <source>
        <dbReference type="SAM" id="SignalP"/>
    </source>
</evidence>
<keyword evidence="5" id="KW-1185">Reference proteome</keyword>
<keyword evidence="2" id="KW-0732">Signal</keyword>
<feature type="compositionally biased region" description="Low complexity" evidence="1">
    <location>
        <begin position="512"/>
        <end position="530"/>
    </location>
</feature>
<protein>
    <recommendedName>
        <fullName evidence="3">Cellobiose dehydrogenase-like cytochrome domain-containing protein</fullName>
    </recommendedName>
</protein>
<feature type="compositionally biased region" description="Low complexity" evidence="1">
    <location>
        <begin position="429"/>
        <end position="456"/>
    </location>
</feature>
<dbReference type="SUPFAM" id="SSF49344">
    <property type="entry name" value="CBD9-like"/>
    <property type="match status" value="1"/>
</dbReference>
<reference evidence="4 5" key="1">
    <citation type="journal article" date="2013" name="Fungal Biol.">
        <title>Analysis of microsatellite markers in the genome of the plant pathogen Ceratocystis fimbriata.</title>
        <authorList>
            <person name="Simpson M.C."/>
            <person name="Wilken P.M."/>
            <person name="Coetzee M.P."/>
            <person name="Wingfield M.J."/>
            <person name="Wingfield B.D."/>
        </authorList>
    </citation>
    <scope>NUCLEOTIDE SEQUENCE [LARGE SCALE GENOMIC DNA]</scope>
    <source>
        <strain evidence="4 5">CBS 114723</strain>
    </source>
</reference>
<feature type="region of interest" description="Disordered" evidence="1">
    <location>
        <begin position="394"/>
        <end position="464"/>
    </location>
</feature>
<organism evidence="4 5">
    <name type="scientific">Ceratocystis fimbriata CBS 114723</name>
    <dbReference type="NCBI Taxonomy" id="1035309"/>
    <lineage>
        <taxon>Eukaryota</taxon>
        <taxon>Fungi</taxon>
        <taxon>Dikarya</taxon>
        <taxon>Ascomycota</taxon>
        <taxon>Pezizomycotina</taxon>
        <taxon>Sordariomycetes</taxon>
        <taxon>Hypocreomycetidae</taxon>
        <taxon>Microascales</taxon>
        <taxon>Ceratocystidaceae</taxon>
        <taxon>Ceratocystis</taxon>
    </lineage>
</organism>
<feature type="chain" id="PRO_5013378882" description="Cellobiose dehydrogenase-like cytochrome domain-containing protein" evidence="2">
    <location>
        <begin position="28"/>
        <end position="619"/>
    </location>
</feature>
<comment type="caution">
    <text evidence="4">The sequence shown here is derived from an EMBL/GenBank/DDBJ whole genome shotgun (WGS) entry which is preliminary data.</text>
</comment>
<dbReference type="Proteomes" id="UP000222788">
    <property type="component" value="Unassembled WGS sequence"/>
</dbReference>
<feature type="region of interest" description="Disordered" evidence="1">
    <location>
        <begin position="476"/>
        <end position="619"/>
    </location>
</feature>
<dbReference type="Pfam" id="PF16010">
    <property type="entry name" value="CDH-cyt"/>
    <property type="match status" value="1"/>
</dbReference>
<reference evidence="4 5" key="2">
    <citation type="journal article" date="2013" name="IMA Fungus">
        <title>IMA Genome-F 1: Ceratocystis fimbriata: Draft nuclear genome sequence for the plant pathogen, Ceratocystis fimbriata.</title>
        <authorList>
            <person name="Wilken P.M."/>
            <person name="Steenkamp E.T."/>
            <person name="Wingfield M.J."/>
            <person name="de Beer Z.W."/>
            <person name="Wingfield B.D."/>
        </authorList>
    </citation>
    <scope>NUCLEOTIDE SEQUENCE [LARGE SCALE GENOMIC DNA]</scope>
    <source>
        <strain evidence="4 5">CBS 114723</strain>
    </source>
</reference>
<feature type="domain" description="Cellobiose dehydrogenase-like cytochrome" evidence="3">
    <location>
        <begin position="33"/>
        <end position="203"/>
    </location>
</feature>
<evidence type="ECO:0000259" key="3">
    <source>
        <dbReference type="Pfam" id="PF16010"/>
    </source>
</evidence>
<accession>A0A2C5X798</accession>
<sequence>MAYRTLSFFSASSMFLGLLPAIASVKAESASTFTDSKSGIVFQRFSAQQSSFGIALPESVESSFIGQIAVPLTNGAGWGALGLNGAIDSNIFVAAYANGADVTGSLRNADQSEVTGDYSIRTIGESTSVDKSSLLYTFLCENCLSPGVGAALNGAGDTATLGFGLSSEVVSDPASTSATLGPANSGNGTFSISLAAARNAEFPTWAAFATPEPSSTELKKRDIEERSPFDVEALPLLARSIVEESHHIDRRHKNGTRRKKNRTGAASRRNRSKAAKSKNGSAGAAAKADAKERIAKAKAKAEQAIASITGKTQSAQSINLFGTLSTDKSSKVNKRHANGGRKKNRTGAARAKQAAAAANTDANTNAGTRANANTGGGHTHSAARSVNLIDARHEVTSDSLPATSRSVDGESKTTKRHAAGGGGRRRNRTGAARAKQAAAAANTDANTNAGTRANANTGGGHTHSAARSISLIDARHEVDSESLPATARSVDDESKMAKRHAAGGGGRRRNRTGAARAKQAAAASSRGQSANTVAVREPMPEPHTQAGGGGRGGAAAAGTGAGGAAGAGAGAGTGARPQRGGGRGGNRVQRVRKFVEDFLRSRAVPEEELENNDDDDDFI</sequence>
<feature type="compositionally biased region" description="Basic residues" evidence="1">
    <location>
        <begin position="248"/>
        <end position="276"/>
    </location>
</feature>
<dbReference type="InterPro" id="IPR015920">
    <property type="entry name" value="Cellobiose_DH-like_cyt"/>
</dbReference>
<dbReference type="OrthoDB" id="413885at2759"/>
<feature type="compositionally biased region" description="Basic and acidic residues" evidence="1">
    <location>
        <begin position="593"/>
        <end position="605"/>
    </location>
</feature>
<dbReference type="Gene3D" id="2.60.40.1210">
    <property type="entry name" value="Cellobiose dehydrogenase, cytochrome domain"/>
    <property type="match status" value="1"/>
</dbReference>
<feature type="region of interest" description="Disordered" evidence="1">
    <location>
        <begin position="245"/>
        <end position="288"/>
    </location>
</feature>
<feature type="compositionally biased region" description="Basic residues" evidence="1">
    <location>
        <begin position="497"/>
        <end position="511"/>
    </location>
</feature>
<feature type="compositionally biased region" description="Basic residues" evidence="1">
    <location>
        <begin position="331"/>
        <end position="345"/>
    </location>
</feature>
<dbReference type="AlphaFoldDB" id="A0A2C5X798"/>
<evidence type="ECO:0000313" key="4">
    <source>
        <dbReference type="EMBL" id="PHH53484.1"/>
    </source>
</evidence>
<feature type="compositionally biased region" description="Gly residues" evidence="1">
    <location>
        <begin position="546"/>
        <end position="585"/>
    </location>
</feature>
<feature type="signal peptide" evidence="2">
    <location>
        <begin position="1"/>
        <end position="27"/>
    </location>
</feature>
<feature type="compositionally biased region" description="Acidic residues" evidence="1">
    <location>
        <begin position="606"/>
        <end position="619"/>
    </location>
</feature>
<feature type="compositionally biased region" description="Low complexity" evidence="1">
    <location>
        <begin position="346"/>
        <end position="373"/>
    </location>
</feature>
<feature type="compositionally biased region" description="Polar residues" evidence="1">
    <location>
        <begin position="397"/>
        <end position="406"/>
    </location>
</feature>
<gene>
    <name evidence="4" type="ORF">CFIMG_008187RA00001</name>
</gene>
<dbReference type="CDD" id="cd09630">
    <property type="entry name" value="CDH_like_cytochrome"/>
    <property type="match status" value="1"/>
</dbReference>
<feature type="compositionally biased region" description="Basic residues" evidence="1">
    <location>
        <begin position="414"/>
        <end position="428"/>
    </location>
</feature>